<gene>
    <name evidence="2" type="ORF">FJZ00_02285</name>
</gene>
<dbReference type="EMBL" id="VGJX01000084">
    <property type="protein sequence ID" value="MBM3273954.1"/>
    <property type="molecule type" value="Genomic_DNA"/>
</dbReference>
<evidence type="ECO:0000313" key="3">
    <source>
        <dbReference type="Proteomes" id="UP000703893"/>
    </source>
</evidence>
<evidence type="ECO:0000256" key="1">
    <source>
        <dbReference type="SAM" id="SignalP"/>
    </source>
</evidence>
<feature type="chain" id="PRO_5037188909" description="Lipoprotein" evidence="1">
    <location>
        <begin position="24"/>
        <end position="191"/>
    </location>
</feature>
<feature type="signal peptide" evidence="1">
    <location>
        <begin position="1"/>
        <end position="23"/>
    </location>
</feature>
<dbReference type="AlphaFoldDB" id="A0A937X0Y5"/>
<comment type="caution">
    <text evidence="2">The sequence shown here is derived from an EMBL/GenBank/DDBJ whole genome shotgun (WGS) entry which is preliminary data.</text>
</comment>
<dbReference type="Proteomes" id="UP000703893">
    <property type="component" value="Unassembled WGS sequence"/>
</dbReference>
<evidence type="ECO:0000313" key="2">
    <source>
        <dbReference type="EMBL" id="MBM3273954.1"/>
    </source>
</evidence>
<keyword evidence="1" id="KW-0732">Signal</keyword>
<name>A0A937X0Y5_9BACT</name>
<proteinExistence type="predicted"/>
<reference evidence="2 3" key="1">
    <citation type="submission" date="2019-03" db="EMBL/GenBank/DDBJ databases">
        <title>Lake Tanganyika Metagenome-Assembled Genomes (MAGs).</title>
        <authorList>
            <person name="Tran P."/>
        </authorList>
    </citation>
    <scope>NUCLEOTIDE SEQUENCE [LARGE SCALE GENOMIC DNA]</scope>
    <source>
        <strain evidence="2">K_DeepCast_65m_m2_236</strain>
    </source>
</reference>
<dbReference type="PROSITE" id="PS51257">
    <property type="entry name" value="PROKAR_LIPOPROTEIN"/>
    <property type="match status" value="1"/>
</dbReference>
<accession>A0A937X0Y5</accession>
<protein>
    <recommendedName>
        <fullName evidence="4">Lipoprotein</fullName>
    </recommendedName>
</protein>
<sequence>MGSRNWYGFGVSAALALAGCGGAAGSHVAPFQTLGTGNTGSVAARAVGFATAKAGLSAAESAARGWDGGAKLARLEGSSIEAGYMAGDWSYTFYAAGKKEEALVVVWDGSRTRSHKVAKAANALPIFSAFNVDSNQAVGIAGKNGLASNKVYDLSLDEANAQRRLQWSLHAPEGEFVIDGTTGKLLKAPGN</sequence>
<organism evidence="2 3">
    <name type="scientific">Candidatus Tanganyikabacteria bacterium</name>
    <dbReference type="NCBI Taxonomy" id="2961651"/>
    <lineage>
        <taxon>Bacteria</taxon>
        <taxon>Bacillati</taxon>
        <taxon>Candidatus Sericytochromatia</taxon>
        <taxon>Candidatus Tanganyikabacteria</taxon>
    </lineage>
</organism>
<evidence type="ECO:0008006" key="4">
    <source>
        <dbReference type="Google" id="ProtNLM"/>
    </source>
</evidence>